<comment type="caution">
    <text evidence="1">The sequence shown here is derived from an EMBL/GenBank/DDBJ whole genome shotgun (WGS) entry which is preliminary data.</text>
</comment>
<dbReference type="EMBL" id="JBHZOL010000110">
    <property type="protein sequence ID" value="MFE4108440.1"/>
    <property type="molecule type" value="Genomic_DNA"/>
</dbReference>
<evidence type="ECO:0000313" key="2">
    <source>
        <dbReference type="Proteomes" id="UP001600165"/>
    </source>
</evidence>
<proteinExistence type="predicted"/>
<protein>
    <submittedName>
        <fullName evidence="1">Uncharacterized protein</fullName>
    </submittedName>
</protein>
<gene>
    <name evidence="1" type="ORF">ACFVKH_19345</name>
</gene>
<dbReference type="RefSeq" id="WP_377968071.1">
    <property type="nucleotide sequence ID" value="NZ_JBHZOL010000110.1"/>
</dbReference>
<reference evidence="1 2" key="1">
    <citation type="submission" date="2024-10" db="EMBL/GenBank/DDBJ databases">
        <authorList>
            <person name="Ratan Roy A."/>
            <person name="Morales Sandoval P.H."/>
            <person name="De Los Santos Villalobos S."/>
            <person name="Chakraborty S."/>
            <person name="Mukherjee J."/>
        </authorList>
    </citation>
    <scope>NUCLEOTIDE SEQUENCE [LARGE SCALE GENOMIC DNA]</scope>
    <source>
        <strain evidence="1 2">S1</strain>
    </source>
</reference>
<organism evidence="1 2">
    <name type="scientific">Almyronema epifaneia S1</name>
    <dbReference type="NCBI Taxonomy" id="2991925"/>
    <lineage>
        <taxon>Bacteria</taxon>
        <taxon>Bacillati</taxon>
        <taxon>Cyanobacteriota</taxon>
        <taxon>Cyanophyceae</taxon>
        <taxon>Nodosilineales</taxon>
        <taxon>Nodosilineaceae</taxon>
        <taxon>Almyronema</taxon>
        <taxon>Almyronema epifaneia</taxon>
    </lineage>
</organism>
<sequence length="108" mass="12331">MDHAFEKIAVEATGQIRGETRINAILLDVVMLFWLYQCSHGNKSALNLLAALAIESLERLFDKAFGVSRSEAEYNDRLAQRIRQLEADLEQLGESYAEPDLLREHINR</sequence>
<name>A0ABW6IJW3_9CYAN</name>
<accession>A0ABW6IJW3</accession>
<dbReference type="Proteomes" id="UP001600165">
    <property type="component" value="Unassembled WGS sequence"/>
</dbReference>
<keyword evidence="2" id="KW-1185">Reference proteome</keyword>
<evidence type="ECO:0000313" key="1">
    <source>
        <dbReference type="EMBL" id="MFE4108440.1"/>
    </source>
</evidence>